<dbReference type="Proteomes" id="UP000244811">
    <property type="component" value="Chromosome 1"/>
</dbReference>
<dbReference type="Pfam" id="PF08576">
    <property type="entry name" value="DUF1764"/>
    <property type="match status" value="1"/>
</dbReference>
<evidence type="ECO:0008006" key="4">
    <source>
        <dbReference type="Google" id="ProtNLM"/>
    </source>
</evidence>
<organism evidence="2 3">
    <name type="scientific">Theileria orientalis</name>
    <dbReference type="NCBI Taxonomy" id="68886"/>
    <lineage>
        <taxon>Eukaryota</taxon>
        <taxon>Sar</taxon>
        <taxon>Alveolata</taxon>
        <taxon>Apicomplexa</taxon>
        <taxon>Aconoidasida</taxon>
        <taxon>Piroplasmida</taxon>
        <taxon>Theileriidae</taxon>
        <taxon>Theileria</taxon>
    </lineage>
</organism>
<evidence type="ECO:0000313" key="3">
    <source>
        <dbReference type="Proteomes" id="UP000244811"/>
    </source>
</evidence>
<dbReference type="InterPro" id="IPR013885">
    <property type="entry name" value="DUF1764_euk"/>
</dbReference>
<accession>A0A976SIF1</accession>
<evidence type="ECO:0000256" key="1">
    <source>
        <dbReference type="SAM" id="MobiDB-lite"/>
    </source>
</evidence>
<dbReference type="PANTHER" id="PTHR34066">
    <property type="entry name" value="GROWTH FACTOR 2"/>
    <property type="match status" value="1"/>
</dbReference>
<dbReference type="AlphaFoldDB" id="A0A976SIF1"/>
<dbReference type="PANTHER" id="PTHR34066:SF1">
    <property type="entry name" value="DUF1764 FAMILY PROTEIN"/>
    <property type="match status" value="1"/>
</dbReference>
<dbReference type="EMBL" id="CP056069">
    <property type="protein sequence ID" value="UVC49465.1"/>
    <property type="molecule type" value="Genomic_DNA"/>
</dbReference>
<evidence type="ECO:0000313" key="2">
    <source>
        <dbReference type="EMBL" id="UVC49465.1"/>
    </source>
</evidence>
<feature type="region of interest" description="Disordered" evidence="1">
    <location>
        <begin position="1"/>
        <end position="21"/>
    </location>
</feature>
<sequence>MAKKAKSKLKDSTDKGKKLESSENIKKSKVLINDIFKSLKTTSNTNTSKATNKLNTKSIVKEKAKGKKDKTEEYCTVNGDSTRRRTTVDNLPIYTMEELNIGKGGGTELCPFDCNCCF</sequence>
<proteinExistence type="predicted"/>
<gene>
    <name evidence="2" type="ORF">MACK_003301</name>
</gene>
<name>A0A976SIF1_THEOR</name>
<protein>
    <recommendedName>
        <fullName evidence="4">DUF1764-domain-containing protein</fullName>
    </recommendedName>
</protein>
<feature type="compositionally biased region" description="Basic and acidic residues" evidence="1">
    <location>
        <begin position="8"/>
        <end position="21"/>
    </location>
</feature>
<reference evidence="2" key="1">
    <citation type="submission" date="2022-07" db="EMBL/GenBank/DDBJ databases">
        <title>Evaluation of T. orientalis genome assembly methods using nanopore sequencing and analysis of variation between genomes.</title>
        <authorList>
            <person name="Yam J."/>
            <person name="Micallef M.L."/>
            <person name="Liu M."/>
            <person name="Djordjevic S.P."/>
            <person name="Bogema D.R."/>
            <person name="Jenkins C."/>
        </authorList>
    </citation>
    <scope>NUCLEOTIDE SEQUENCE</scope>
    <source>
        <strain evidence="2">Goon Nure</strain>
    </source>
</reference>